<feature type="region of interest" description="Disordered" evidence="1">
    <location>
        <begin position="93"/>
        <end position="121"/>
    </location>
</feature>
<accession>K0SU21</accession>
<evidence type="ECO:0000313" key="2">
    <source>
        <dbReference type="EMBL" id="EJK68474.1"/>
    </source>
</evidence>
<dbReference type="EMBL" id="AGNL01011297">
    <property type="protein sequence ID" value="EJK68474.1"/>
    <property type="molecule type" value="Genomic_DNA"/>
</dbReference>
<proteinExistence type="predicted"/>
<feature type="compositionally biased region" description="Low complexity" evidence="1">
    <location>
        <begin position="93"/>
        <end position="102"/>
    </location>
</feature>
<feature type="region of interest" description="Disordered" evidence="1">
    <location>
        <begin position="1"/>
        <end position="20"/>
    </location>
</feature>
<dbReference type="Proteomes" id="UP000266841">
    <property type="component" value="Unassembled WGS sequence"/>
</dbReference>
<evidence type="ECO:0000313" key="3">
    <source>
        <dbReference type="Proteomes" id="UP000266841"/>
    </source>
</evidence>
<comment type="caution">
    <text evidence="2">The sequence shown here is derived from an EMBL/GenBank/DDBJ whole genome shotgun (WGS) entry which is preliminary data.</text>
</comment>
<protein>
    <submittedName>
        <fullName evidence="2">Uncharacterized protein</fullName>
    </submittedName>
</protein>
<organism evidence="2 3">
    <name type="scientific">Thalassiosira oceanica</name>
    <name type="common">Marine diatom</name>
    <dbReference type="NCBI Taxonomy" id="159749"/>
    <lineage>
        <taxon>Eukaryota</taxon>
        <taxon>Sar</taxon>
        <taxon>Stramenopiles</taxon>
        <taxon>Ochrophyta</taxon>
        <taxon>Bacillariophyta</taxon>
        <taxon>Coscinodiscophyceae</taxon>
        <taxon>Thalassiosirophycidae</taxon>
        <taxon>Thalassiosirales</taxon>
        <taxon>Thalassiosiraceae</taxon>
        <taxon>Thalassiosira</taxon>
    </lineage>
</organism>
<dbReference type="OrthoDB" id="10640363at2759"/>
<evidence type="ECO:0000256" key="1">
    <source>
        <dbReference type="SAM" id="MobiDB-lite"/>
    </source>
</evidence>
<keyword evidence="3" id="KW-1185">Reference proteome</keyword>
<name>K0SU21_THAOC</name>
<gene>
    <name evidence="2" type="ORF">THAOC_10336</name>
</gene>
<sequence length="603" mass="66950">MAWRQRGGTPKQTQRIKGGSLGEVQLTPLWTVIMKLGEQTRPKGRHVTSALRLVQRCLGGEGGASSAATSIDERASRVSVDCFGGFGYSDARQSQAAASPSRRPYEAMIPGRHRRPEDRSRAASWSYPMKLPVPDRHTYLTLPSANPFGSWATSLGDDAVESAHDRGGFGDLSSTRRSAGLEDRAADAECHGMENEKEEGYGCGIGRPQRWQVVLASAALVVLCSLYLIETASLVGDSASADLMRTASSRHAESLVALRAAARSWDDYRDNSTANALDPYSTNSSVVLCLRRIRGDRMGSRLQITLGAWITARRHGWFFCNPPADLSAADLGFPICHNYDFMLIPGLGDAITPFSGPDSVQGPGVYAPSTTDGGVLSMWEQIWEDQDAMFSESTVTEWRRMIFNSKLRPDLDEIFWKSRTAVTIAINVRRGDIMPGIRNDIWVDDRVNIGLIEAVKSVIRERKGNGTEFELHIFSETYGEVNWHRYNVTGDVVHLHLAKKKNLDIEINYRDWKHFVTADVLIAMSTFSRLPALARPGPGPDGLPMTVYKTSRGMRKGWVGFWWDRTSDRIRLDGLRGMPDGTTRRVYPVPDRSLFNCSDLSCR</sequence>
<reference evidence="2 3" key="1">
    <citation type="journal article" date="2012" name="Genome Biol.">
        <title>Genome and low-iron response of an oceanic diatom adapted to chronic iron limitation.</title>
        <authorList>
            <person name="Lommer M."/>
            <person name="Specht M."/>
            <person name="Roy A.S."/>
            <person name="Kraemer L."/>
            <person name="Andreson R."/>
            <person name="Gutowska M.A."/>
            <person name="Wolf J."/>
            <person name="Bergner S.V."/>
            <person name="Schilhabel M.B."/>
            <person name="Klostermeier U.C."/>
            <person name="Beiko R.G."/>
            <person name="Rosenstiel P."/>
            <person name="Hippler M."/>
            <person name="Laroche J."/>
        </authorList>
    </citation>
    <scope>NUCLEOTIDE SEQUENCE [LARGE SCALE GENOMIC DNA]</scope>
    <source>
        <strain evidence="2 3">CCMP1005</strain>
    </source>
</reference>
<dbReference type="AlphaFoldDB" id="K0SU21"/>